<dbReference type="InterPro" id="IPR027256">
    <property type="entry name" value="P-typ_ATPase_IB"/>
</dbReference>
<feature type="transmembrane region" description="Helical" evidence="18">
    <location>
        <begin position="412"/>
        <end position="435"/>
    </location>
</feature>
<evidence type="ECO:0000313" key="21">
    <source>
        <dbReference type="Proteomes" id="UP000203589"/>
    </source>
</evidence>
<keyword evidence="11" id="KW-1278">Translocase</keyword>
<dbReference type="InterPro" id="IPR018303">
    <property type="entry name" value="ATPase_P-typ_P_site"/>
</dbReference>
<dbReference type="GO" id="GO:0043682">
    <property type="term" value="F:P-type divalent copper transporter activity"/>
    <property type="evidence" value="ECO:0007669"/>
    <property type="project" value="UniProtKB-EC"/>
</dbReference>
<sequence length="822" mass="85139">MAVLRFEVTGMTCGGCAGRAERALVGVEGVTSASVNLANRMATVDTDRPASDLRDTLKTAGYPAAETHIRLTIDGMSCASCVGRVETALSNLPGVLTARVNLTTQTADVQVLTGTVTAQSLADTVTKAGYPAQPLEGNSAPDAAERQATEATALKRQTLIAAALTLPVFLGVMGGHLVPALHHWINGALGQSGWWLVQFVLTTLVLIGPGRRFYRIGLPLLAKGTPDMNSLVALGTLAAWGYSTVALFAPTLLPETARDVYFEAAAVIVTLILLGRWLEARAKGRTGAAIRHLLNLRPDLARVERDNTTVEIPFADLQKGDILQIRPGERIATDGVVLTGRSYVEESMVTGEPAPVEKSAGGQVIGGTVNGAGALRVQAEAVGADTVLSRIVAMVEQAQGAKLPIQALADKVVLWFVPAVLVIAALTVGILLAFGPGLTHALVAGVSVLIIACPCAMGLATPVSIMVGTGRAAEIGVLFRKGEALQRLDSARVMAFDKTGTLTEGRPALVRAVAATGFDADMVLRLAASAEQGSEHPIARALLDATQNAPAPEEVTAIPGHGLRARVEGQDLLVGNARLMAREGVDMTGVSDALYNMETDAQTPVLVAVDGVIAAAFAVADKVKPGARAAIAALKHEGIQVAMISGDARAVAEAIARDLGIDHVEAEVLPEGKVDAIRVLREKFGPVAFVGDGINDAPALAEAEVGLAIGTGTDVAIESADVVLSSGAVAGAVNALHVSRAVMRNIRQNLVWAFGYNVALIPVAAGVLYPFTGLLLSPMLAAGAMALSSVFVLTNALRLRRLQSAQNEAAAPDPIKPQEVTA</sequence>
<evidence type="ECO:0000256" key="9">
    <source>
        <dbReference type="ARBA" id="ARBA00022840"/>
    </source>
</evidence>
<evidence type="ECO:0000256" key="6">
    <source>
        <dbReference type="ARBA" id="ARBA00022737"/>
    </source>
</evidence>
<dbReference type="Gene3D" id="3.40.50.1000">
    <property type="entry name" value="HAD superfamily/HAD-like"/>
    <property type="match status" value="1"/>
</dbReference>
<evidence type="ECO:0000256" key="3">
    <source>
        <dbReference type="ARBA" id="ARBA00022448"/>
    </source>
</evidence>
<feature type="domain" description="HMA" evidence="19">
    <location>
        <begin position="2"/>
        <end position="65"/>
    </location>
</feature>
<evidence type="ECO:0000256" key="12">
    <source>
        <dbReference type="ARBA" id="ARBA00022989"/>
    </source>
</evidence>
<dbReference type="InterPro" id="IPR017969">
    <property type="entry name" value="Heavy-metal-associated_CS"/>
</dbReference>
<gene>
    <name evidence="20" type="ORF">ANTHELSMS3_01225</name>
</gene>
<dbReference type="PRINTS" id="PR00120">
    <property type="entry name" value="HATPASE"/>
</dbReference>
<dbReference type="Gene3D" id="3.40.1110.10">
    <property type="entry name" value="Calcium-transporting ATPase, cytoplasmic domain N"/>
    <property type="match status" value="1"/>
</dbReference>
<dbReference type="GO" id="GO:0012505">
    <property type="term" value="C:endomembrane system"/>
    <property type="evidence" value="ECO:0007669"/>
    <property type="project" value="UniProtKB-SubCell"/>
</dbReference>
<dbReference type="Pfam" id="PF00702">
    <property type="entry name" value="Hydrolase"/>
    <property type="match status" value="1"/>
</dbReference>
<evidence type="ECO:0000256" key="16">
    <source>
        <dbReference type="ARBA" id="ARBA00038904"/>
    </source>
</evidence>
<dbReference type="InterPro" id="IPR044492">
    <property type="entry name" value="P_typ_ATPase_HD_dom"/>
</dbReference>
<feature type="transmembrane region" description="Helical" evidence="18">
    <location>
        <begin position="750"/>
        <end position="769"/>
    </location>
</feature>
<comment type="subcellular location">
    <subcellularLocation>
        <location evidence="18">Cell membrane</location>
    </subcellularLocation>
    <subcellularLocation>
        <location evidence="1">Endomembrane system</location>
        <topology evidence="1">Multi-pass membrane protein</topology>
    </subcellularLocation>
</comment>
<dbReference type="InterPro" id="IPR006121">
    <property type="entry name" value="HMA_dom"/>
</dbReference>
<keyword evidence="20" id="KW-0378">Hydrolase</keyword>
<dbReference type="CDD" id="cd02094">
    <property type="entry name" value="P-type_ATPase_Cu-like"/>
    <property type="match status" value="1"/>
</dbReference>
<dbReference type="InterPro" id="IPR006122">
    <property type="entry name" value="HMA_Cu_ion-bd"/>
</dbReference>
<dbReference type="PANTHER" id="PTHR43520">
    <property type="entry name" value="ATP7, ISOFORM B"/>
    <property type="match status" value="1"/>
</dbReference>
<dbReference type="AlphaFoldDB" id="A0A222E168"/>
<dbReference type="SFLD" id="SFLDF00027">
    <property type="entry name" value="p-type_atpase"/>
    <property type="match status" value="1"/>
</dbReference>
<dbReference type="NCBIfam" id="TIGR00003">
    <property type="entry name" value="copper ion binding protein"/>
    <property type="match status" value="1"/>
</dbReference>
<keyword evidence="10" id="KW-0460">Magnesium</keyword>
<dbReference type="OrthoDB" id="9807843at2"/>
<evidence type="ECO:0000256" key="15">
    <source>
        <dbReference type="ARBA" id="ARBA00023136"/>
    </source>
</evidence>
<dbReference type="GO" id="GO:0016887">
    <property type="term" value="F:ATP hydrolysis activity"/>
    <property type="evidence" value="ECO:0007669"/>
    <property type="project" value="InterPro"/>
</dbReference>
<evidence type="ECO:0000256" key="1">
    <source>
        <dbReference type="ARBA" id="ARBA00004127"/>
    </source>
</evidence>
<dbReference type="InterPro" id="IPR023298">
    <property type="entry name" value="ATPase_P-typ_TM_dom_sf"/>
</dbReference>
<dbReference type="FunFam" id="2.70.150.10:FF:000002">
    <property type="entry name" value="Copper-transporting ATPase 1, putative"/>
    <property type="match status" value="1"/>
</dbReference>
<feature type="transmembrane region" description="Helical" evidence="18">
    <location>
        <begin position="441"/>
        <end position="461"/>
    </location>
</feature>
<dbReference type="RefSeq" id="WP_094034104.1">
    <property type="nucleotide sequence ID" value="NZ_CP022540.1"/>
</dbReference>
<evidence type="ECO:0000256" key="7">
    <source>
        <dbReference type="ARBA" id="ARBA00022741"/>
    </source>
</evidence>
<dbReference type="InterPro" id="IPR001757">
    <property type="entry name" value="P_typ_ATPase"/>
</dbReference>
<dbReference type="PROSITE" id="PS00154">
    <property type="entry name" value="ATPASE_E1_E2"/>
    <property type="match status" value="1"/>
</dbReference>
<evidence type="ECO:0000256" key="14">
    <source>
        <dbReference type="ARBA" id="ARBA00023065"/>
    </source>
</evidence>
<dbReference type="GO" id="GO:0055070">
    <property type="term" value="P:copper ion homeostasis"/>
    <property type="evidence" value="ECO:0007669"/>
    <property type="project" value="TreeGrafter"/>
</dbReference>
<feature type="transmembrane region" description="Helical" evidence="18">
    <location>
        <begin position="775"/>
        <end position="797"/>
    </location>
</feature>
<feature type="transmembrane region" description="Helical" evidence="18">
    <location>
        <begin position="260"/>
        <end position="278"/>
    </location>
</feature>
<keyword evidence="12 18" id="KW-1133">Transmembrane helix</keyword>
<dbReference type="PRINTS" id="PR00119">
    <property type="entry name" value="CATATPASE"/>
</dbReference>
<evidence type="ECO:0000256" key="18">
    <source>
        <dbReference type="RuleBase" id="RU362081"/>
    </source>
</evidence>
<evidence type="ECO:0000259" key="19">
    <source>
        <dbReference type="PROSITE" id="PS50846"/>
    </source>
</evidence>
<evidence type="ECO:0000256" key="10">
    <source>
        <dbReference type="ARBA" id="ARBA00022842"/>
    </source>
</evidence>
<dbReference type="PROSITE" id="PS01047">
    <property type="entry name" value="HMA_1"/>
    <property type="match status" value="1"/>
</dbReference>
<keyword evidence="7 18" id="KW-0547">Nucleotide-binding</keyword>
<dbReference type="EC" id="7.2.2.9" evidence="16"/>
<accession>A0A222E168</accession>
<protein>
    <recommendedName>
        <fullName evidence="16">P-type Cu(2+) transporter</fullName>
        <ecNumber evidence="16">7.2.2.9</ecNumber>
    </recommendedName>
</protein>
<dbReference type="SFLD" id="SFLDG00002">
    <property type="entry name" value="C1.7:_P-type_atpase_like"/>
    <property type="match status" value="1"/>
</dbReference>
<dbReference type="SFLD" id="SFLDS00003">
    <property type="entry name" value="Haloacid_Dehalogenase"/>
    <property type="match status" value="1"/>
</dbReference>
<dbReference type="GO" id="GO:0005507">
    <property type="term" value="F:copper ion binding"/>
    <property type="evidence" value="ECO:0007669"/>
    <property type="project" value="InterPro"/>
</dbReference>
<keyword evidence="13" id="KW-0186">Copper</keyword>
<dbReference type="SUPFAM" id="SSF81653">
    <property type="entry name" value="Calcium ATPase, transduction domain A"/>
    <property type="match status" value="1"/>
</dbReference>
<evidence type="ECO:0000313" key="20">
    <source>
        <dbReference type="EMBL" id="ASP19936.1"/>
    </source>
</evidence>
<dbReference type="InterPro" id="IPR059000">
    <property type="entry name" value="ATPase_P-type_domA"/>
</dbReference>
<dbReference type="SUPFAM" id="SSF81665">
    <property type="entry name" value="Calcium ATPase, transmembrane domain M"/>
    <property type="match status" value="1"/>
</dbReference>
<dbReference type="PROSITE" id="PS50846">
    <property type="entry name" value="HMA_2"/>
    <property type="match status" value="2"/>
</dbReference>
<dbReference type="Pfam" id="PF00122">
    <property type="entry name" value="E1-E2_ATPase"/>
    <property type="match status" value="1"/>
</dbReference>
<dbReference type="NCBIfam" id="TIGR01511">
    <property type="entry name" value="ATPase-IB1_Cu"/>
    <property type="match status" value="1"/>
</dbReference>
<dbReference type="EMBL" id="CP022540">
    <property type="protein sequence ID" value="ASP19936.1"/>
    <property type="molecule type" value="Genomic_DNA"/>
</dbReference>
<dbReference type="SUPFAM" id="SSF55008">
    <property type="entry name" value="HMA, heavy metal-associated domain"/>
    <property type="match status" value="2"/>
</dbReference>
<evidence type="ECO:0000256" key="11">
    <source>
        <dbReference type="ARBA" id="ARBA00022967"/>
    </source>
</evidence>
<keyword evidence="3" id="KW-0813">Transport</keyword>
<reference evidence="20 21" key="1">
    <citation type="submission" date="2017-07" db="EMBL/GenBank/DDBJ databases">
        <title>Genome Sequence of Antarctobacter heliothermus Strain SMS3 Isolated from a culture of the Diatom Skeletonema marinoi.</title>
        <authorList>
            <person name="Topel M."/>
            <person name="Pinder M.I.M."/>
            <person name="Johansson O.N."/>
            <person name="Kourtchenko O."/>
            <person name="Godhe A."/>
            <person name="Clarke A.K."/>
        </authorList>
    </citation>
    <scope>NUCLEOTIDE SEQUENCE [LARGE SCALE GENOMIC DNA]</scope>
    <source>
        <strain evidence="20 21">SMS3</strain>
    </source>
</reference>
<feature type="transmembrane region" description="Helical" evidence="18">
    <location>
        <begin position="159"/>
        <end position="181"/>
    </location>
</feature>
<dbReference type="InterPro" id="IPR023214">
    <property type="entry name" value="HAD_sf"/>
</dbReference>
<evidence type="ECO:0000256" key="2">
    <source>
        <dbReference type="ARBA" id="ARBA00006024"/>
    </source>
</evidence>
<dbReference type="Gene3D" id="2.70.150.10">
    <property type="entry name" value="Calcium-transporting ATPase, cytoplasmic transduction domain A"/>
    <property type="match status" value="1"/>
</dbReference>
<dbReference type="InterPro" id="IPR023299">
    <property type="entry name" value="ATPase_P-typ_cyto_dom_N"/>
</dbReference>
<organism evidence="20 21">
    <name type="scientific">Antarctobacter heliothermus</name>
    <dbReference type="NCBI Taxonomy" id="74033"/>
    <lineage>
        <taxon>Bacteria</taxon>
        <taxon>Pseudomonadati</taxon>
        <taxon>Pseudomonadota</taxon>
        <taxon>Alphaproteobacteria</taxon>
        <taxon>Rhodobacterales</taxon>
        <taxon>Roseobacteraceae</taxon>
        <taxon>Antarctobacter</taxon>
    </lineage>
</organism>
<keyword evidence="21" id="KW-1185">Reference proteome</keyword>
<dbReference type="InterPro" id="IPR008250">
    <property type="entry name" value="ATPase_P-typ_transduc_dom_A_sf"/>
</dbReference>
<keyword evidence="14" id="KW-0406">Ion transport</keyword>
<dbReference type="FunFam" id="3.30.70.100:FF:000005">
    <property type="entry name" value="Copper-exporting P-type ATPase A"/>
    <property type="match status" value="1"/>
</dbReference>
<proteinExistence type="inferred from homology"/>
<evidence type="ECO:0000256" key="8">
    <source>
        <dbReference type="ARBA" id="ARBA00022796"/>
    </source>
</evidence>
<dbReference type="GO" id="GO:0005524">
    <property type="term" value="F:ATP binding"/>
    <property type="evidence" value="ECO:0007669"/>
    <property type="project" value="UniProtKB-UniRule"/>
</dbReference>
<dbReference type="InterPro" id="IPR036163">
    <property type="entry name" value="HMA_dom_sf"/>
</dbReference>
<dbReference type="GO" id="GO:0005886">
    <property type="term" value="C:plasma membrane"/>
    <property type="evidence" value="ECO:0007669"/>
    <property type="project" value="UniProtKB-SubCell"/>
</dbReference>
<evidence type="ECO:0000256" key="17">
    <source>
        <dbReference type="ARBA" id="ARBA00047424"/>
    </source>
</evidence>
<feature type="transmembrane region" description="Helical" evidence="18">
    <location>
        <begin position="193"/>
        <end position="210"/>
    </location>
</feature>
<keyword evidence="9 18" id="KW-0067">ATP-binding</keyword>
<dbReference type="Gene3D" id="3.30.70.100">
    <property type="match status" value="2"/>
</dbReference>
<dbReference type="CDD" id="cd00371">
    <property type="entry name" value="HMA"/>
    <property type="match status" value="2"/>
</dbReference>
<keyword evidence="15 18" id="KW-0472">Membrane</keyword>
<dbReference type="NCBIfam" id="TIGR01525">
    <property type="entry name" value="ATPase-IB_hvy"/>
    <property type="match status" value="1"/>
</dbReference>
<keyword evidence="5 18" id="KW-0479">Metal-binding</keyword>
<keyword evidence="6" id="KW-0677">Repeat</keyword>
<dbReference type="Proteomes" id="UP000203589">
    <property type="component" value="Chromosome"/>
</dbReference>
<dbReference type="InterPro" id="IPR036412">
    <property type="entry name" value="HAD-like_sf"/>
</dbReference>
<keyword evidence="8" id="KW-0187">Copper transport</keyword>
<comment type="catalytic activity">
    <reaction evidence="17">
        <text>Cu(2+)(in) + ATP + H2O = Cu(2+)(out) + ADP + phosphate + H(+)</text>
        <dbReference type="Rhea" id="RHEA:10376"/>
        <dbReference type="ChEBI" id="CHEBI:15377"/>
        <dbReference type="ChEBI" id="CHEBI:15378"/>
        <dbReference type="ChEBI" id="CHEBI:29036"/>
        <dbReference type="ChEBI" id="CHEBI:30616"/>
        <dbReference type="ChEBI" id="CHEBI:43474"/>
        <dbReference type="ChEBI" id="CHEBI:456216"/>
        <dbReference type="EC" id="7.2.2.9"/>
    </reaction>
</comment>
<feature type="transmembrane region" description="Helical" evidence="18">
    <location>
        <begin position="231"/>
        <end position="254"/>
    </location>
</feature>
<feature type="domain" description="HMA" evidence="19">
    <location>
        <begin position="67"/>
        <end position="133"/>
    </location>
</feature>
<dbReference type="SUPFAM" id="SSF56784">
    <property type="entry name" value="HAD-like"/>
    <property type="match status" value="1"/>
</dbReference>
<name>A0A222E168_9RHOB</name>
<dbReference type="NCBIfam" id="TIGR01494">
    <property type="entry name" value="ATPase_P-type"/>
    <property type="match status" value="1"/>
</dbReference>
<dbReference type="Pfam" id="PF00403">
    <property type="entry name" value="HMA"/>
    <property type="match status" value="2"/>
</dbReference>
<dbReference type="PANTHER" id="PTHR43520:SF8">
    <property type="entry name" value="P-TYPE CU(+) TRANSPORTER"/>
    <property type="match status" value="1"/>
</dbReference>
<keyword evidence="18" id="KW-1003">Cell membrane</keyword>
<evidence type="ECO:0000256" key="13">
    <source>
        <dbReference type="ARBA" id="ARBA00023008"/>
    </source>
</evidence>
<dbReference type="KEGG" id="aht:ANTHELSMS3_01225"/>
<keyword evidence="4 18" id="KW-0812">Transmembrane</keyword>
<evidence type="ECO:0000256" key="5">
    <source>
        <dbReference type="ARBA" id="ARBA00022723"/>
    </source>
</evidence>
<evidence type="ECO:0000256" key="4">
    <source>
        <dbReference type="ARBA" id="ARBA00022692"/>
    </source>
</evidence>
<comment type="similarity">
    <text evidence="2 18">Belongs to the cation transport ATPase (P-type) (TC 3.A.3) family. Type IB subfamily.</text>
</comment>